<dbReference type="InterPro" id="IPR014710">
    <property type="entry name" value="RmlC-like_jellyroll"/>
</dbReference>
<proteinExistence type="predicted"/>
<evidence type="ECO:0000313" key="1">
    <source>
        <dbReference type="EMBL" id="MCK8787992.1"/>
    </source>
</evidence>
<evidence type="ECO:0008006" key="3">
    <source>
        <dbReference type="Google" id="ProtNLM"/>
    </source>
</evidence>
<dbReference type="EMBL" id="JALPRX010000162">
    <property type="protein sequence ID" value="MCK8787992.1"/>
    <property type="molecule type" value="Genomic_DNA"/>
</dbReference>
<evidence type="ECO:0000313" key="2">
    <source>
        <dbReference type="Proteomes" id="UP001139516"/>
    </source>
</evidence>
<name>A0A9X2BWT7_9PROT</name>
<sequence length="189" mass="20627">MAHGIPPVRTWTREEMMGRIAFFRDLTGSKGGLPDSPLPECERELINVIGFRPPSDEGGATTSPVGGDSARAAAIPIDEGFNLGFARARPGCGPLMHNHDTNETFMPVTGRWRCSWNEGEAEEHVDVGPCDVVSFPPGVARRFMNITYDQPEQEHVLLFVIAGNQPKAEFTPLAMRRVAEWQASQGGPA</sequence>
<keyword evidence="2" id="KW-1185">Reference proteome</keyword>
<gene>
    <name evidence="1" type="ORF">M0638_26915</name>
</gene>
<dbReference type="InterPro" id="IPR011051">
    <property type="entry name" value="RmlC_Cupin_sf"/>
</dbReference>
<organism evidence="1 2">
    <name type="scientific">Roseomonas acroporae</name>
    <dbReference type="NCBI Taxonomy" id="2937791"/>
    <lineage>
        <taxon>Bacteria</taxon>
        <taxon>Pseudomonadati</taxon>
        <taxon>Pseudomonadota</taxon>
        <taxon>Alphaproteobacteria</taxon>
        <taxon>Acetobacterales</taxon>
        <taxon>Roseomonadaceae</taxon>
        <taxon>Roseomonas</taxon>
    </lineage>
</organism>
<reference evidence="1" key="1">
    <citation type="submission" date="2022-04" db="EMBL/GenBank/DDBJ databases">
        <title>Roseomonas acroporae sp. nov., isolated from coral Acropora digitifera.</title>
        <authorList>
            <person name="Sun H."/>
        </authorList>
    </citation>
    <scope>NUCLEOTIDE SEQUENCE</scope>
    <source>
        <strain evidence="1">NAR14</strain>
    </source>
</reference>
<comment type="caution">
    <text evidence="1">The sequence shown here is derived from an EMBL/GenBank/DDBJ whole genome shotgun (WGS) entry which is preliminary data.</text>
</comment>
<dbReference type="SUPFAM" id="SSF51182">
    <property type="entry name" value="RmlC-like cupins"/>
    <property type="match status" value="1"/>
</dbReference>
<protein>
    <recommendedName>
        <fullName evidence="3">Cupin domain-containing protein</fullName>
    </recommendedName>
</protein>
<dbReference type="AlphaFoldDB" id="A0A9X2BWT7"/>
<dbReference type="Proteomes" id="UP001139516">
    <property type="component" value="Unassembled WGS sequence"/>
</dbReference>
<dbReference type="Gene3D" id="2.60.120.10">
    <property type="entry name" value="Jelly Rolls"/>
    <property type="match status" value="1"/>
</dbReference>
<accession>A0A9X2BWT7</accession>
<dbReference type="RefSeq" id="WP_248670035.1">
    <property type="nucleotide sequence ID" value="NZ_JALPRX010000162.1"/>
</dbReference>